<dbReference type="Gene3D" id="3.40.50.300">
    <property type="entry name" value="P-loop containing nucleotide triphosphate hydrolases"/>
    <property type="match status" value="1"/>
</dbReference>
<gene>
    <name evidence="1" type="ORF">Lgee_2064</name>
</gene>
<dbReference type="Proteomes" id="UP000054785">
    <property type="component" value="Unassembled WGS sequence"/>
</dbReference>
<dbReference type="InterPro" id="IPR027417">
    <property type="entry name" value="P-loop_NTPase"/>
</dbReference>
<reference evidence="1 2" key="1">
    <citation type="submission" date="2015-11" db="EMBL/GenBank/DDBJ databases">
        <title>Genomic analysis of 38 Legionella species identifies large and diverse effector repertoires.</title>
        <authorList>
            <person name="Burstein D."/>
            <person name="Amaro F."/>
            <person name="Zusman T."/>
            <person name="Lifshitz Z."/>
            <person name="Cohen O."/>
            <person name="Gilbert J.A."/>
            <person name="Pupko T."/>
            <person name="Shuman H.A."/>
            <person name="Segal G."/>
        </authorList>
    </citation>
    <scope>NUCLEOTIDE SEQUENCE [LARGE SCALE GENOMIC DNA]</scope>
    <source>
        <strain evidence="1 2">ATCC 49504</strain>
    </source>
</reference>
<dbReference type="EMBL" id="LNYC01000073">
    <property type="protein sequence ID" value="KTC97093.1"/>
    <property type="molecule type" value="Genomic_DNA"/>
</dbReference>
<accession>A0A0W0TPC9</accession>
<proteinExistence type="predicted"/>
<dbReference type="STRING" id="45065.Lgee_2064"/>
<protein>
    <submittedName>
        <fullName evidence="1">Uncharacterized protein</fullName>
    </submittedName>
</protein>
<keyword evidence="2" id="KW-1185">Reference proteome</keyword>
<comment type="caution">
    <text evidence="1">The sequence shown here is derived from an EMBL/GenBank/DDBJ whole genome shotgun (WGS) entry which is preliminary data.</text>
</comment>
<sequence>MPTLTSEQRTAILNAGKSVFYSYLCLHTLKKQALSAIKASNEQDTVELTLAGCTIRFSKLANEDGSISLTVTEPQFSELPELKGITDYSGQDLAQIIASHSPVRFYPREEAFSVSDAMGTPFGGPDKIDLYELHITNLGRIIENIGRPGFEDNMLVSLTTGSGKTFTQALWMQVLALSGQRATFAVPASLLEQFRLDLTRLLPTGFLERYHQQIRITSVDDALNTPDIDNTDFYSFDEAHLIADQEDLFLKARSIAGQKTTMFLTATPTPALSSLASGDDAQTKLATVASMSNAEKVAGGYAERVQSTAKSAQSIEEIHSRSNLDGQSNRNRLMADLFDRQTGFDASLPFAEAYLYHTNLREVPQSANENDPGNELPEQRLRRAVRWAVQPSAFQGKTLICANHFEDVVNLDLLTKQFAEGTQALPGFNQRFYANGNLFERDNTYKFLQVSGVTPDESAYTQYAASCYQQFSSGLLENIRQVNNEAGFGCSDEEVITLRNEILEGLKSAPLENSKHAIIDLALSIMASKAANGRDNLTDILQNFGGKYLDERRKTDLNAFYLELSAQASEMTEDYLRSLLVYDADTNPRGLTPAQTEELIPLLLGVKDRLRFGPVIGQRITDNWYADAGLFDVLDQNNKTRLHEFAKKHYKKYAFNQVEKNETIEPGQVFNGFREETHGTGISNADTAYTPKIRTKRAVEALNPRAEEAVFTPVRSEEDTLVNADNLFRMGITSLYCTDTKIAGFNDPNLHQVAVLAHSQENPLANPANIIQAYGRNRGLNPHKTPNFFLITQKGVQCLFGDEELNKDDYQADYHEALRRFKPVYLDKLAQELADNVLLWIESHRDALHEVDDEKLSDEVITYLFNTLDAINKTNAYQFNLTVKDFYGVLEKAIDTLNTKKSEIEKGTPLPLLARVVAWLAFWAAKIFQSIAARESRQEVEERLENLQRKPQNLDEDEDVEEMWDAESKRAQFYQKVLDIPFETVNEHDNAQKLFGMGILKEANGLKEIRDKYYSAALKNPIALIDKNTRQHLNTELKILMEGLCSYIALSKVEHKETIFSALQVFRHDNTDENRNAVLRQILSLELNPEHPDRKHHLQKIQTMLTQLGMAQPSSLTVEAAETLVKNNQEEIVTRYIDGLSRNRENLEALAITESSVKSAAEKIRNAAAKDIKSLVHPFITEAAYKKMLEFVDSQFSLEELQTALGTTAEDGIAHSLKTFIADTLNPPEDYYQKYCLPTVEAMLENRENFDTMTPESLPFVANLQHLQSFYQVLRESHLRFYNMSEAGEIAHATNEAAPFFTSRNSVNPVLRGVACGYDVALCNNLGDDKNKAMTLYLQRIGNSTHFNIKQVKDDGTVVQTSDVNLNFASAEMNNELQQPTNGITYINLKPQYLAALSNHLTTVVNTNFDSLLKPSVNDENTAEGKVWRNLLGLHGLKQALPVFDSTQKLVRTREIDKALDVSTTMLKGILKKELPHSSNPLVAKGKMFNEVLSQERGQNSAPSQALLKGKASRIEKMKAQYDLIKRSHDEYRITDQRKNAYISELHRYIDSRGERESQNQKLKAKPSLFFNEALTTKKVRMAERLIHRLNETTTFADCLNLVEDALKEHAQIMRAHHKNPNASCRLGNILCSMHESLLEAQIPYRNLPNSGE</sequence>
<evidence type="ECO:0000313" key="2">
    <source>
        <dbReference type="Proteomes" id="UP000054785"/>
    </source>
</evidence>
<dbReference type="SUPFAM" id="SSF52540">
    <property type="entry name" value="P-loop containing nucleoside triphosphate hydrolases"/>
    <property type="match status" value="1"/>
</dbReference>
<dbReference type="PROSITE" id="PS51192">
    <property type="entry name" value="HELICASE_ATP_BIND_1"/>
    <property type="match status" value="1"/>
</dbReference>
<evidence type="ECO:0000313" key="1">
    <source>
        <dbReference type="EMBL" id="KTC97093.1"/>
    </source>
</evidence>
<organism evidence="1 2">
    <name type="scientific">Legionella geestiana</name>
    <dbReference type="NCBI Taxonomy" id="45065"/>
    <lineage>
        <taxon>Bacteria</taxon>
        <taxon>Pseudomonadati</taxon>
        <taxon>Pseudomonadota</taxon>
        <taxon>Gammaproteobacteria</taxon>
        <taxon>Legionellales</taxon>
        <taxon>Legionellaceae</taxon>
        <taxon>Legionella</taxon>
    </lineage>
</organism>
<name>A0A0W0TPC9_9GAMM</name>
<dbReference type="PATRIC" id="fig|45065.4.peg.2240"/>
<dbReference type="InterPro" id="IPR014001">
    <property type="entry name" value="Helicase_ATP-bd"/>
</dbReference>
<dbReference type="RefSeq" id="WP_028387376.1">
    <property type="nucleotide sequence ID" value="NZ_CAAAHN010000004.1"/>
</dbReference>
<dbReference type="OrthoDB" id="5651785at2"/>